<evidence type="ECO:0000313" key="4">
    <source>
        <dbReference type="EMBL" id="KAF1985300.1"/>
    </source>
</evidence>
<feature type="region of interest" description="Disordered" evidence="2">
    <location>
        <begin position="1"/>
        <end position="34"/>
    </location>
</feature>
<gene>
    <name evidence="4" type="ORF">K402DRAFT_334848</name>
</gene>
<dbReference type="PROSITE" id="PS00893">
    <property type="entry name" value="NUDIX_BOX"/>
    <property type="match status" value="1"/>
</dbReference>
<dbReference type="InterPro" id="IPR000086">
    <property type="entry name" value="NUDIX_hydrolase_dom"/>
</dbReference>
<sequence length="299" mass="33704">MLPANVFAPPERPPTRPRDPTQAPPSLTSTPPTFGRWDAQHFVDGAGVAIFHVKSARVVLCWHSRHRYWFLPKGRRDAGEAAWRGACREGFEESGYRNRMLPLPIQHKQPAAHNPAPSEGESGKRPDFVIEPVWSQMIPLKKDVQYLFQWYIAETLPPDEEKALGLPEPVVPGSSAPQKPYFEPNIYPSGLTLRQRMAMEPVGYEPPRHEGTGVDPSEMWYTSALIPVDQIGEKLGQGVEAEVAKAGWRAILKRVEMEQAAERSDRVLQLAFEMSRNRAREEQERDGEGSGEQQQGPWI</sequence>
<name>A0A6G1GX02_9PEZI</name>
<evidence type="ECO:0000256" key="2">
    <source>
        <dbReference type="SAM" id="MobiDB-lite"/>
    </source>
</evidence>
<dbReference type="OrthoDB" id="10259236at2759"/>
<dbReference type="Pfam" id="PF00293">
    <property type="entry name" value="NUDIX"/>
    <property type="match status" value="1"/>
</dbReference>
<evidence type="ECO:0000313" key="5">
    <source>
        <dbReference type="Proteomes" id="UP000800041"/>
    </source>
</evidence>
<feature type="domain" description="Nudix hydrolase" evidence="3">
    <location>
        <begin position="41"/>
        <end position="192"/>
    </location>
</feature>
<feature type="compositionally biased region" description="Basic and acidic residues" evidence="2">
    <location>
        <begin position="277"/>
        <end position="288"/>
    </location>
</feature>
<dbReference type="SUPFAM" id="SSF55811">
    <property type="entry name" value="Nudix"/>
    <property type="match status" value="1"/>
</dbReference>
<proteinExistence type="predicted"/>
<dbReference type="CDD" id="cd02883">
    <property type="entry name" value="NUDIX_Hydrolase"/>
    <property type="match status" value="1"/>
</dbReference>
<protein>
    <recommendedName>
        <fullName evidence="3">Nudix hydrolase domain-containing protein</fullName>
    </recommendedName>
</protein>
<dbReference type="Proteomes" id="UP000800041">
    <property type="component" value="Unassembled WGS sequence"/>
</dbReference>
<dbReference type="InterPro" id="IPR015797">
    <property type="entry name" value="NUDIX_hydrolase-like_dom_sf"/>
</dbReference>
<dbReference type="AlphaFoldDB" id="A0A6G1GX02"/>
<keyword evidence="1" id="KW-0378">Hydrolase</keyword>
<dbReference type="PROSITE" id="PS51462">
    <property type="entry name" value="NUDIX"/>
    <property type="match status" value="1"/>
</dbReference>
<accession>A0A6G1GX02</accession>
<organism evidence="4 5">
    <name type="scientific">Aulographum hederae CBS 113979</name>
    <dbReference type="NCBI Taxonomy" id="1176131"/>
    <lineage>
        <taxon>Eukaryota</taxon>
        <taxon>Fungi</taxon>
        <taxon>Dikarya</taxon>
        <taxon>Ascomycota</taxon>
        <taxon>Pezizomycotina</taxon>
        <taxon>Dothideomycetes</taxon>
        <taxon>Pleosporomycetidae</taxon>
        <taxon>Aulographales</taxon>
        <taxon>Aulographaceae</taxon>
    </lineage>
</organism>
<dbReference type="GO" id="GO:0016787">
    <property type="term" value="F:hydrolase activity"/>
    <property type="evidence" value="ECO:0007669"/>
    <property type="project" value="UniProtKB-KW"/>
</dbReference>
<evidence type="ECO:0000259" key="3">
    <source>
        <dbReference type="PROSITE" id="PS51462"/>
    </source>
</evidence>
<dbReference type="InterPro" id="IPR020084">
    <property type="entry name" value="NUDIX_hydrolase_CS"/>
</dbReference>
<dbReference type="Gene3D" id="3.90.79.10">
    <property type="entry name" value="Nucleoside Triphosphate Pyrophosphohydrolase"/>
    <property type="match status" value="1"/>
</dbReference>
<keyword evidence="5" id="KW-1185">Reference proteome</keyword>
<feature type="region of interest" description="Disordered" evidence="2">
    <location>
        <begin position="277"/>
        <end position="299"/>
    </location>
</feature>
<dbReference type="EMBL" id="ML977163">
    <property type="protein sequence ID" value="KAF1985300.1"/>
    <property type="molecule type" value="Genomic_DNA"/>
</dbReference>
<reference evidence="4" key="1">
    <citation type="journal article" date="2020" name="Stud. Mycol.">
        <title>101 Dothideomycetes genomes: a test case for predicting lifestyles and emergence of pathogens.</title>
        <authorList>
            <person name="Haridas S."/>
            <person name="Albert R."/>
            <person name="Binder M."/>
            <person name="Bloem J."/>
            <person name="Labutti K."/>
            <person name="Salamov A."/>
            <person name="Andreopoulos B."/>
            <person name="Baker S."/>
            <person name="Barry K."/>
            <person name="Bills G."/>
            <person name="Bluhm B."/>
            <person name="Cannon C."/>
            <person name="Castanera R."/>
            <person name="Culley D."/>
            <person name="Daum C."/>
            <person name="Ezra D."/>
            <person name="Gonzalez J."/>
            <person name="Henrissat B."/>
            <person name="Kuo A."/>
            <person name="Liang C."/>
            <person name="Lipzen A."/>
            <person name="Lutzoni F."/>
            <person name="Magnuson J."/>
            <person name="Mondo S."/>
            <person name="Nolan M."/>
            <person name="Ohm R."/>
            <person name="Pangilinan J."/>
            <person name="Park H.-J."/>
            <person name="Ramirez L."/>
            <person name="Alfaro M."/>
            <person name="Sun H."/>
            <person name="Tritt A."/>
            <person name="Yoshinaga Y."/>
            <person name="Zwiers L.-H."/>
            <person name="Turgeon B."/>
            <person name="Goodwin S."/>
            <person name="Spatafora J."/>
            <person name="Crous P."/>
            <person name="Grigoriev I."/>
        </authorList>
    </citation>
    <scope>NUCLEOTIDE SEQUENCE</scope>
    <source>
        <strain evidence="4">CBS 113979</strain>
    </source>
</reference>
<evidence type="ECO:0000256" key="1">
    <source>
        <dbReference type="ARBA" id="ARBA00022801"/>
    </source>
</evidence>